<keyword evidence="1" id="KW-0479">Metal-binding</keyword>
<feature type="region of interest" description="Disordered" evidence="5">
    <location>
        <begin position="667"/>
        <end position="705"/>
    </location>
</feature>
<feature type="region of interest" description="Disordered" evidence="5">
    <location>
        <begin position="1028"/>
        <end position="1103"/>
    </location>
</feature>
<feature type="compositionally biased region" description="Polar residues" evidence="5">
    <location>
        <begin position="833"/>
        <end position="852"/>
    </location>
</feature>
<sequence>MSKAKKKFKYDANDGLMPEVLRLTAPPEPELPTSSRREIAEAKKAEQEAWKSVESQICSYCRAGGNILCCDVCPASFHLICLGINENDVPEGQWMCNRCAHTPVSHRFQHTPSTSGIGGSIPHPEIRAEKERLRNEEAFRLQLSRETDKFTKKLKWPCKELLNALRRVNPTEFVLDADIVKEHVPLPYDLIDKARDEVFNEECYYCGGKNPYSPMLKCDFCPLFWHVDCVRPPLTIKPTWRLWMCPAHVEHTIDKLCGGRLMSETLRMDLWKSFKNIDMSKGWTKELWKKTAMLASQVRQQKMIEKLEETIQKPRVVELKYPKIEELDDEQKTSQLACVAEFLVLKPVYNFGRRSMKGRRQRKKNPTHRLMDQVYQVKDDEQQQQVAEKKRKKSQYDDETVIDAELDELDRQRSIPFTDQELYESIAGPLPERRQEFLANVLPDEAIDSMRTIARNNEAVLGRNALWAQIQDPQEHINRNWRNLNVHSTIRNGGIEAYRPLATVEKGRKKAATDGDLQLLAFGYPNDNWNRRMSSQETEAYIARCPPVPAARHLTTRAELRLPMYHSQREFADTIGSYFDCEPNYDSTLVLVFHDHYFETERQRLSFRPSGASWWSRDTFRRILAKRQAIVDDYQPAPFFDNREDDETVVNEIVGKLIAHVVRRNARRPKVPKISTPPPPPPPPPPQWKQQQQHSRRKSQGEVEKEGKIMNILAMAKEEELNQSLPPTMTSSTIAPTSARSALLIPPLTPASRENYIHNLTWSKKAKNLMKNGARNGEVASPCSSSDSDRCAPSESCCPSAAVVDDFNQSGPLIPEIPVGEHCVQNGRKRSRSTSVKEQSPTKSQPNGTIDSNIESTINEVVQNAKNDLLDDTIRISTKRFITLDPHGPYVPANVLVKKANPWIRESNVGYYREMVIRMRNPAPHTRDHDYCAPPELETFWLTEIPPRYTPDPVDPNVIIAIHHTPTSVNTLPSTCAPSATPTPLRGVNPSRKRGRPPGSRNKKDGVVPTASAVAAVGVAIAANGNDEATTTTTTTARKKRGRPKGSTNKQNSMDGSRQTTPEVVDGPSTSARPSPPPPLPPAPSATQRGESPSRLWSAEKRDEMRREAEAIKEKYKLKIIARSKEMCQADWFNTRDQFFRAGTIADFEYVRERVDEARRHAEFPLETRYLVPNYEISAIVRVRSGGGGAARRTKFAIQRGITKIGFSRECHILADRYTTHHCPAIQDHHCDLIFDKIEHRFYLSVVASARAIVDNVVICRKMGALEKDWRAKMQANDEAEPRVRCECEVDLRASSFEQKCAGVRVETGSVELRSGAVFKIGCAEFELVFPKLR</sequence>
<dbReference type="InterPro" id="IPR019786">
    <property type="entry name" value="Zinc_finger_PHD-type_CS"/>
</dbReference>
<keyword evidence="3" id="KW-0862">Zinc</keyword>
<proteinExistence type="predicted"/>
<dbReference type="CDD" id="cd15534">
    <property type="entry name" value="PHD2_PHF12_Rco1"/>
    <property type="match status" value="1"/>
</dbReference>
<dbReference type="Pfam" id="PF00628">
    <property type="entry name" value="PHD"/>
    <property type="match status" value="1"/>
</dbReference>
<organism evidence="7 8">
    <name type="scientific">Caenorhabditis bovis</name>
    <dbReference type="NCBI Taxonomy" id="2654633"/>
    <lineage>
        <taxon>Eukaryota</taxon>
        <taxon>Metazoa</taxon>
        <taxon>Ecdysozoa</taxon>
        <taxon>Nematoda</taxon>
        <taxon>Chromadorea</taxon>
        <taxon>Rhabditida</taxon>
        <taxon>Rhabditina</taxon>
        <taxon>Rhabditomorpha</taxon>
        <taxon>Rhabditoidea</taxon>
        <taxon>Rhabditidae</taxon>
        <taxon>Peloderinae</taxon>
        <taxon>Caenorhabditis</taxon>
    </lineage>
</organism>
<name>A0A8S1EQ98_9PELO</name>
<keyword evidence="8" id="KW-1185">Reference proteome</keyword>
<dbReference type="PROSITE" id="PS50016">
    <property type="entry name" value="ZF_PHD_2"/>
    <property type="match status" value="1"/>
</dbReference>
<dbReference type="GO" id="GO:0003714">
    <property type="term" value="F:transcription corepressor activity"/>
    <property type="evidence" value="ECO:0007669"/>
    <property type="project" value="InterPro"/>
</dbReference>
<dbReference type="OrthoDB" id="1919692at2759"/>
<reference evidence="7 8" key="1">
    <citation type="submission" date="2020-04" db="EMBL/GenBank/DDBJ databases">
        <authorList>
            <person name="Laetsch R D."/>
            <person name="Stevens L."/>
            <person name="Kumar S."/>
            <person name="Blaxter L. M."/>
        </authorList>
    </citation>
    <scope>NUCLEOTIDE SEQUENCE [LARGE SCALE GENOMIC DNA]</scope>
</reference>
<dbReference type="PANTHER" id="PTHR46309:SF1">
    <property type="entry name" value="PHD FINGER PROTEIN 12"/>
    <property type="match status" value="1"/>
</dbReference>
<evidence type="ECO:0000313" key="7">
    <source>
        <dbReference type="EMBL" id="CAB3401680.1"/>
    </source>
</evidence>
<feature type="region of interest" description="Disordered" evidence="5">
    <location>
        <begin position="815"/>
        <end position="852"/>
    </location>
</feature>
<evidence type="ECO:0000256" key="3">
    <source>
        <dbReference type="ARBA" id="ARBA00022833"/>
    </source>
</evidence>
<evidence type="ECO:0000313" key="8">
    <source>
        <dbReference type="Proteomes" id="UP000494206"/>
    </source>
</evidence>
<feature type="domain" description="PHD-type" evidence="6">
    <location>
        <begin position="55"/>
        <end position="102"/>
    </location>
</feature>
<evidence type="ECO:0000256" key="2">
    <source>
        <dbReference type="ARBA" id="ARBA00022771"/>
    </source>
</evidence>
<dbReference type="InterPro" id="IPR042163">
    <property type="entry name" value="PHF12"/>
</dbReference>
<feature type="compositionally biased region" description="Low complexity" evidence="5">
    <location>
        <begin position="971"/>
        <end position="985"/>
    </location>
</feature>
<dbReference type="SUPFAM" id="SSF57903">
    <property type="entry name" value="FYVE/PHD zinc finger"/>
    <property type="match status" value="2"/>
</dbReference>
<dbReference type="Proteomes" id="UP000494206">
    <property type="component" value="Unassembled WGS sequence"/>
</dbReference>
<dbReference type="InterPro" id="IPR013083">
    <property type="entry name" value="Znf_RING/FYVE/PHD"/>
</dbReference>
<dbReference type="InterPro" id="IPR019787">
    <property type="entry name" value="Znf_PHD-finger"/>
</dbReference>
<dbReference type="Gene3D" id="3.30.40.10">
    <property type="entry name" value="Zinc/RING finger domain, C3HC4 (zinc finger)"/>
    <property type="match status" value="1"/>
</dbReference>
<gene>
    <name evidence="7" type="ORF">CBOVIS_LOCUS4393</name>
</gene>
<feature type="compositionally biased region" description="Pro residues" evidence="5">
    <location>
        <begin position="1074"/>
        <end position="1084"/>
    </location>
</feature>
<feature type="region of interest" description="Disordered" evidence="5">
    <location>
        <begin position="968"/>
        <end position="1009"/>
    </location>
</feature>
<dbReference type="GO" id="GO:0008270">
    <property type="term" value="F:zinc ion binding"/>
    <property type="evidence" value="ECO:0007669"/>
    <property type="project" value="UniProtKB-KW"/>
</dbReference>
<dbReference type="SMART" id="SM00249">
    <property type="entry name" value="PHD"/>
    <property type="match status" value="2"/>
</dbReference>
<dbReference type="GO" id="GO:0070822">
    <property type="term" value="C:Sin3-type complex"/>
    <property type="evidence" value="ECO:0007669"/>
    <property type="project" value="TreeGrafter"/>
</dbReference>
<feature type="compositionally biased region" description="Pro residues" evidence="5">
    <location>
        <begin position="675"/>
        <end position="687"/>
    </location>
</feature>
<dbReference type="Gene3D" id="2.30.30.1150">
    <property type="match status" value="1"/>
</dbReference>
<dbReference type="InterPro" id="IPR011011">
    <property type="entry name" value="Znf_FYVE_PHD"/>
</dbReference>
<evidence type="ECO:0000256" key="4">
    <source>
        <dbReference type="PROSITE-ProRule" id="PRU00146"/>
    </source>
</evidence>
<feature type="region of interest" description="Disordered" evidence="5">
    <location>
        <begin position="379"/>
        <end position="399"/>
    </location>
</feature>
<protein>
    <recommendedName>
        <fullName evidence="6">PHD-type domain-containing protein</fullName>
    </recommendedName>
</protein>
<comment type="caution">
    <text evidence="7">The sequence shown here is derived from an EMBL/GenBank/DDBJ whole genome shotgun (WGS) entry which is preliminary data.</text>
</comment>
<evidence type="ECO:0000259" key="6">
    <source>
        <dbReference type="PROSITE" id="PS50016"/>
    </source>
</evidence>
<accession>A0A8S1EQ98</accession>
<feature type="compositionally biased region" description="Polar residues" evidence="5">
    <location>
        <begin position="1046"/>
        <end position="1062"/>
    </location>
</feature>
<dbReference type="GO" id="GO:0000122">
    <property type="term" value="P:negative regulation of transcription by RNA polymerase II"/>
    <property type="evidence" value="ECO:0007669"/>
    <property type="project" value="TreeGrafter"/>
</dbReference>
<keyword evidence="2 4" id="KW-0863">Zinc-finger</keyword>
<dbReference type="PANTHER" id="PTHR46309">
    <property type="entry name" value="PHD FINGER PROTEIN 12"/>
    <property type="match status" value="1"/>
</dbReference>
<dbReference type="PROSITE" id="PS01359">
    <property type="entry name" value="ZF_PHD_1"/>
    <property type="match status" value="1"/>
</dbReference>
<evidence type="ECO:0000256" key="5">
    <source>
        <dbReference type="SAM" id="MobiDB-lite"/>
    </source>
</evidence>
<evidence type="ECO:0000256" key="1">
    <source>
        <dbReference type="ARBA" id="ARBA00022723"/>
    </source>
</evidence>
<dbReference type="EMBL" id="CADEPM010000003">
    <property type="protein sequence ID" value="CAB3401680.1"/>
    <property type="molecule type" value="Genomic_DNA"/>
</dbReference>
<dbReference type="InterPro" id="IPR001965">
    <property type="entry name" value="Znf_PHD"/>
</dbReference>